<dbReference type="EMBL" id="JBHSXM010000001">
    <property type="protein sequence ID" value="MFC6837232.1"/>
    <property type="molecule type" value="Genomic_DNA"/>
</dbReference>
<dbReference type="RefSeq" id="WP_304448899.1">
    <property type="nucleotide sequence ID" value="NZ_JARRAH010000001.1"/>
</dbReference>
<protein>
    <submittedName>
        <fullName evidence="1">Uncharacterized protein</fullName>
    </submittedName>
</protein>
<keyword evidence="2" id="KW-1185">Reference proteome</keyword>
<name>A0ABD5U9L8_9EURY</name>
<gene>
    <name evidence="1" type="ORF">ACFQHK_12015</name>
</gene>
<dbReference type="Proteomes" id="UP001596406">
    <property type="component" value="Unassembled WGS sequence"/>
</dbReference>
<evidence type="ECO:0000313" key="2">
    <source>
        <dbReference type="Proteomes" id="UP001596406"/>
    </source>
</evidence>
<organism evidence="1 2">
    <name type="scientific">Halomarina ordinaria</name>
    <dbReference type="NCBI Taxonomy" id="3033939"/>
    <lineage>
        <taxon>Archaea</taxon>
        <taxon>Methanobacteriati</taxon>
        <taxon>Methanobacteriota</taxon>
        <taxon>Stenosarchaea group</taxon>
        <taxon>Halobacteria</taxon>
        <taxon>Halobacteriales</taxon>
        <taxon>Natronomonadaceae</taxon>
        <taxon>Halomarina</taxon>
    </lineage>
</organism>
<accession>A0ABD5U9L8</accession>
<reference evidence="1 2" key="1">
    <citation type="journal article" date="2019" name="Int. J. Syst. Evol. Microbiol.">
        <title>The Global Catalogue of Microorganisms (GCM) 10K type strain sequencing project: providing services to taxonomists for standard genome sequencing and annotation.</title>
        <authorList>
            <consortium name="The Broad Institute Genomics Platform"/>
            <consortium name="The Broad Institute Genome Sequencing Center for Infectious Disease"/>
            <person name="Wu L."/>
            <person name="Ma J."/>
        </authorList>
    </citation>
    <scope>NUCLEOTIDE SEQUENCE [LARGE SCALE GENOMIC DNA]</scope>
    <source>
        <strain evidence="1 2">PSRA2</strain>
    </source>
</reference>
<dbReference type="AlphaFoldDB" id="A0ABD5U9L8"/>
<comment type="caution">
    <text evidence="1">The sequence shown here is derived from an EMBL/GenBank/DDBJ whole genome shotgun (WGS) entry which is preliminary data.</text>
</comment>
<proteinExistence type="predicted"/>
<sequence>MVEKGEPLPLVPGVELTLTSTDDGVSVRVTEPGPENERRVIYSSTQSRTFYTSDLKRGTIANKLRDGVSEGIDGDAVAGAFHKVCSTLDARHDEVAKALQAPVVTQLLDETDEVHFYRAGRNGRIVIKLTREDHHAKIEFTPGEWVRGATAKLEEQYVAAFFPAEVDVEDEHWNELKAVWREVASVIEGDDYDSIDAISDDVLSRLRNWVSVPFDTREALDRAPTNVVHEEDVSNFDALDTTGPVVWVQGEAIRDCVSDVGSHKLYPEIISRLRERGDILGPQKRIGNHRVYPFTPTLIEYDPENLATIAETRDEPERFIGRL</sequence>
<evidence type="ECO:0000313" key="1">
    <source>
        <dbReference type="EMBL" id="MFC6837232.1"/>
    </source>
</evidence>